<keyword evidence="3" id="KW-0614">Plasmid</keyword>
<sequence>MFDKAPNGAIVLTAILLAGSTVCAGASDANLTIEVSGALLEHGGVVTIYPIPITPEDLRAPDEEAADRVAVTSRYAEVQLKYPMNGKYVFRFRNPAETPDDQKLGTQPLSVIGTDNQDRGPQVTAGFKDAYSSGGQVIRVLPRAEYAAESEAARTNARWGKVEGNDALPPADERGARALAAIVGYGMSDFTFQCTGNASVQVCTIPPDQWPALDMRWWRDIAEARLERLDHHALRRCYNSSWLGGGTCEADPQSDEPAYNHRK</sequence>
<evidence type="ECO:0000256" key="2">
    <source>
        <dbReference type="SAM" id="SignalP"/>
    </source>
</evidence>
<feature type="compositionally biased region" description="Polar residues" evidence="1">
    <location>
        <begin position="104"/>
        <end position="115"/>
    </location>
</feature>
<reference evidence="3 4" key="1">
    <citation type="submission" date="2022-02" db="EMBL/GenBank/DDBJ databases">
        <title>Shinella B3.7 sp. nov., isolated from Sediment (Zhairuo Island).</title>
        <authorList>
            <person name="Chen G."/>
        </authorList>
    </citation>
    <scope>NUCLEOTIDE SEQUENCE [LARGE SCALE GENOMIC DNA]</scope>
    <source>
        <strain evidence="3 4">B3.7</strain>
        <plasmid evidence="3">unnamed</plasmid>
    </source>
</reference>
<geneLocation type="plasmid" evidence="3">
    <name>unnamed</name>
</geneLocation>
<dbReference type="RefSeq" id="WP_241601486.1">
    <property type="nucleotide sequence ID" value="NZ_JAKVIN010000005.1"/>
</dbReference>
<feature type="chain" id="PRO_5047017784" evidence="2">
    <location>
        <begin position="25"/>
        <end position="263"/>
    </location>
</feature>
<evidence type="ECO:0000313" key="4">
    <source>
        <dbReference type="Proteomes" id="UP001201844"/>
    </source>
</evidence>
<dbReference type="Proteomes" id="UP001201844">
    <property type="component" value="Unassembled WGS sequence"/>
</dbReference>
<organism evidence="3 4">
    <name type="scientific">Shinella sedimenti</name>
    <dbReference type="NCBI Taxonomy" id="2919913"/>
    <lineage>
        <taxon>Bacteria</taxon>
        <taxon>Pseudomonadati</taxon>
        <taxon>Pseudomonadota</taxon>
        <taxon>Alphaproteobacteria</taxon>
        <taxon>Hyphomicrobiales</taxon>
        <taxon>Rhizobiaceae</taxon>
        <taxon>Shinella</taxon>
    </lineage>
</organism>
<feature type="signal peptide" evidence="2">
    <location>
        <begin position="1"/>
        <end position="24"/>
    </location>
</feature>
<proteinExistence type="predicted"/>
<gene>
    <name evidence="3" type="ORF">MKI86_13810</name>
</gene>
<dbReference type="EMBL" id="JAKVIN010000005">
    <property type="protein sequence ID" value="MCJ8150221.1"/>
    <property type="molecule type" value="Genomic_DNA"/>
</dbReference>
<feature type="region of interest" description="Disordered" evidence="1">
    <location>
        <begin position="96"/>
        <end position="119"/>
    </location>
</feature>
<keyword evidence="4" id="KW-1185">Reference proteome</keyword>
<name>A0ABT0CNR1_9HYPH</name>
<keyword evidence="2" id="KW-0732">Signal</keyword>
<protein>
    <submittedName>
        <fullName evidence="3">Uncharacterized protein</fullName>
    </submittedName>
</protein>
<evidence type="ECO:0000256" key="1">
    <source>
        <dbReference type="SAM" id="MobiDB-lite"/>
    </source>
</evidence>
<comment type="caution">
    <text evidence="3">The sequence shown here is derived from an EMBL/GenBank/DDBJ whole genome shotgun (WGS) entry which is preliminary data.</text>
</comment>
<accession>A0ABT0CNR1</accession>
<evidence type="ECO:0000313" key="3">
    <source>
        <dbReference type="EMBL" id="MCJ8150221.1"/>
    </source>
</evidence>